<dbReference type="Pfam" id="PF00089">
    <property type="entry name" value="Trypsin"/>
    <property type="match status" value="1"/>
</dbReference>
<dbReference type="InterPro" id="IPR043504">
    <property type="entry name" value="Peptidase_S1_PA_chymotrypsin"/>
</dbReference>
<organism evidence="2 3">
    <name type="scientific">Teladorsagia circumcincta</name>
    <name type="common">Brown stomach worm</name>
    <name type="synonym">Ostertagia circumcincta</name>
    <dbReference type="NCBI Taxonomy" id="45464"/>
    <lineage>
        <taxon>Eukaryota</taxon>
        <taxon>Metazoa</taxon>
        <taxon>Ecdysozoa</taxon>
        <taxon>Nematoda</taxon>
        <taxon>Chromadorea</taxon>
        <taxon>Rhabditida</taxon>
        <taxon>Rhabditina</taxon>
        <taxon>Rhabditomorpha</taxon>
        <taxon>Strongyloidea</taxon>
        <taxon>Trichostrongylidae</taxon>
        <taxon>Teladorsagia</taxon>
    </lineage>
</organism>
<dbReference type="AlphaFoldDB" id="A0A2G9TDQ6"/>
<dbReference type="PANTHER" id="PTHR24260">
    <property type="match status" value="1"/>
</dbReference>
<dbReference type="PROSITE" id="PS50240">
    <property type="entry name" value="TRYPSIN_DOM"/>
    <property type="match status" value="1"/>
</dbReference>
<dbReference type="OrthoDB" id="5865181at2759"/>
<dbReference type="InterPro" id="IPR018114">
    <property type="entry name" value="TRYPSIN_HIS"/>
</dbReference>
<feature type="domain" description="Peptidase S1" evidence="1">
    <location>
        <begin position="1"/>
        <end position="135"/>
    </location>
</feature>
<sequence length="135" mass="15230">MLSGKGLLICSGALISTRHFLTAAHCVMEYNDAEADEQCQREKELRTLKLRFRDKTRMSVFIGSKCIYPEQCLNRRSVETFWFHKGWDPCTQAHDIAIVELHENVVVGKEAAPICLPSRRLKLAPLLRAAGAGMN</sequence>
<reference evidence="2 3" key="1">
    <citation type="submission" date="2015-09" db="EMBL/GenBank/DDBJ databases">
        <title>Draft genome of the parasitic nematode Teladorsagia circumcincta isolate WARC Sus (inbred).</title>
        <authorList>
            <person name="Mitreva M."/>
        </authorList>
    </citation>
    <scope>NUCLEOTIDE SEQUENCE [LARGE SCALE GENOMIC DNA]</scope>
    <source>
        <strain evidence="2 3">S</strain>
    </source>
</reference>
<evidence type="ECO:0000313" key="3">
    <source>
        <dbReference type="Proteomes" id="UP000230423"/>
    </source>
</evidence>
<dbReference type="InterPro" id="IPR001254">
    <property type="entry name" value="Trypsin_dom"/>
</dbReference>
<dbReference type="GO" id="GO:0004252">
    <property type="term" value="F:serine-type endopeptidase activity"/>
    <property type="evidence" value="ECO:0007669"/>
    <property type="project" value="InterPro"/>
</dbReference>
<evidence type="ECO:0000259" key="1">
    <source>
        <dbReference type="PROSITE" id="PS50240"/>
    </source>
</evidence>
<dbReference type="InterPro" id="IPR009003">
    <property type="entry name" value="Peptidase_S1_PA"/>
</dbReference>
<protein>
    <recommendedName>
        <fullName evidence="1">Peptidase S1 domain-containing protein</fullName>
    </recommendedName>
</protein>
<name>A0A2G9TDQ6_TELCI</name>
<dbReference type="InterPro" id="IPR051333">
    <property type="entry name" value="CLIP_Serine_Protease"/>
</dbReference>
<keyword evidence="3" id="KW-1185">Reference proteome</keyword>
<dbReference type="PANTHER" id="PTHR24260:SF136">
    <property type="entry name" value="GH08193P-RELATED"/>
    <property type="match status" value="1"/>
</dbReference>
<dbReference type="SUPFAM" id="SSF50494">
    <property type="entry name" value="Trypsin-like serine proteases"/>
    <property type="match status" value="1"/>
</dbReference>
<evidence type="ECO:0000313" key="2">
    <source>
        <dbReference type="EMBL" id="PIO56094.1"/>
    </source>
</evidence>
<gene>
    <name evidence="2" type="ORF">TELCIR_22511</name>
</gene>
<accession>A0A2G9TDQ6</accession>
<dbReference type="Gene3D" id="2.40.10.10">
    <property type="entry name" value="Trypsin-like serine proteases"/>
    <property type="match status" value="1"/>
</dbReference>
<dbReference type="EMBL" id="KZ383057">
    <property type="protein sequence ID" value="PIO56094.1"/>
    <property type="molecule type" value="Genomic_DNA"/>
</dbReference>
<feature type="non-terminal residue" evidence="2">
    <location>
        <position position="135"/>
    </location>
</feature>
<dbReference type="Proteomes" id="UP000230423">
    <property type="component" value="Unassembled WGS sequence"/>
</dbReference>
<proteinExistence type="predicted"/>
<dbReference type="PROSITE" id="PS00134">
    <property type="entry name" value="TRYPSIN_HIS"/>
    <property type="match status" value="1"/>
</dbReference>
<dbReference type="GO" id="GO:0006508">
    <property type="term" value="P:proteolysis"/>
    <property type="evidence" value="ECO:0007669"/>
    <property type="project" value="InterPro"/>
</dbReference>